<sequence>MQPRELCGRLSQEAGRAGADACFGLDPGGGALVPLTGRRVRRPSVTILHRGGGSRDLDGCSSGPPRRHVRRLARCRTTERGGAPASGMRCLAPRGRVYVAARRCAGVVPL</sequence>
<proteinExistence type="predicted"/>
<protein>
    <submittedName>
        <fullName evidence="1">Uncharacterized protein</fullName>
    </submittedName>
</protein>
<dbReference type="Proteomes" id="UP000649739">
    <property type="component" value="Unassembled WGS sequence"/>
</dbReference>
<name>A0A8J3F758_9ACTN</name>
<reference evidence="1" key="2">
    <citation type="submission" date="2020-09" db="EMBL/GenBank/DDBJ databases">
        <authorList>
            <person name="Sun Q."/>
            <person name="Ohkuma M."/>
        </authorList>
    </citation>
    <scope>NUCLEOTIDE SEQUENCE</scope>
    <source>
        <strain evidence="1">JCM 3090</strain>
    </source>
</reference>
<reference evidence="1" key="1">
    <citation type="journal article" date="2014" name="Int. J. Syst. Evol. Microbiol.">
        <title>Complete genome sequence of Corynebacterium casei LMG S-19264T (=DSM 44701T), isolated from a smear-ripened cheese.</title>
        <authorList>
            <consortium name="US DOE Joint Genome Institute (JGI-PGF)"/>
            <person name="Walter F."/>
            <person name="Albersmeier A."/>
            <person name="Kalinowski J."/>
            <person name="Ruckert C."/>
        </authorList>
    </citation>
    <scope>NUCLEOTIDE SEQUENCE</scope>
    <source>
        <strain evidence="1">JCM 3090</strain>
    </source>
</reference>
<accession>A0A8J3F758</accession>
<dbReference type="EMBL" id="BMQB01000001">
    <property type="protein sequence ID" value="GGJ75635.1"/>
    <property type="molecule type" value="Genomic_DNA"/>
</dbReference>
<dbReference type="AlphaFoldDB" id="A0A8J3F758"/>
<organism evidence="1 2">
    <name type="scientific">Pilimelia anulata</name>
    <dbReference type="NCBI Taxonomy" id="53371"/>
    <lineage>
        <taxon>Bacteria</taxon>
        <taxon>Bacillati</taxon>
        <taxon>Actinomycetota</taxon>
        <taxon>Actinomycetes</taxon>
        <taxon>Micromonosporales</taxon>
        <taxon>Micromonosporaceae</taxon>
        <taxon>Pilimelia</taxon>
    </lineage>
</organism>
<keyword evidence="2" id="KW-1185">Reference proteome</keyword>
<comment type="caution">
    <text evidence="1">The sequence shown here is derived from an EMBL/GenBank/DDBJ whole genome shotgun (WGS) entry which is preliminary data.</text>
</comment>
<evidence type="ECO:0000313" key="1">
    <source>
        <dbReference type="EMBL" id="GGJ75635.1"/>
    </source>
</evidence>
<gene>
    <name evidence="1" type="ORF">GCM10010123_02030</name>
</gene>
<evidence type="ECO:0000313" key="2">
    <source>
        <dbReference type="Proteomes" id="UP000649739"/>
    </source>
</evidence>